<feature type="region of interest" description="Disordered" evidence="9">
    <location>
        <begin position="148"/>
        <end position="418"/>
    </location>
</feature>
<keyword evidence="3 7" id="KW-0813">Transport</keyword>
<keyword evidence="12" id="KW-0675">Receptor</keyword>
<feature type="domain" description="UEV" evidence="11">
    <location>
        <begin position="6"/>
        <end position="151"/>
    </location>
</feature>
<protein>
    <submittedName>
        <fullName evidence="12">Suppressor protein stp22 of temperature-sensitive alpha-factor receptor and arginine permease</fullName>
    </submittedName>
</protein>
<evidence type="ECO:0000256" key="8">
    <source>
        <dbReference type="SAM" id="Coils"/>
    </source>
</evidence>
<feature type="compositionally biased region" description="Pro residues" evidence="9">
    <location>
        <begin position="362"/>
        <end position="388"/>
    </location>
</feature>
<evidence type="ECO:0000259" key="11">
    <source>
        <dbReference type="PROSITE" id="PS51322"/>
    </source>
</evidence>
<dbReference type="InterPro" id="IPR008883">
    <property type="entry name" value="UEV_N"/>
</dbReference>
<evidence type="ECO:0000256" key="5">
    <source>
        <dbReference type="ARBA" id="ARBA00022927"/>
    </source>
</evidence>
<dbReference type="GO" id="GO:0000813">
    <property type="term" value="C:ESCRT I complex"/>
    <property type="evidence" value="ECO:0007669"/>
    <property type="project" value="TreeGrafter"/>
</dbReference>
<evidence type="ECO:0000256" key="1">
    <source>
        <dbReference type="ARBA" id="ARBA00004177"/>
    </source>
</evidence>
<evidence type="ECO:0000256" key="3">
    <source>
        <dbReference type="ARBA" id="ARBA00022448"/>
    </source>
</evidence>
<feature type="coiled-coil region" evidence="8">
    <location>
        <begin position="447"/>
        <end position="474"/>
    </location>
</feature>
<name>A0AAV9PBF6_9PEZI</name>
<dbReference type="Gene3D" id="6.10.140.820">
    <property type="match status" value="1"/>
</dbReference>
<dbReference type="Proteomes" id="UP001337655">
    <property type="component" value="Unassembled WGS sequence"/>
</dbReference>
<keyword evidence="4" id="KW-0967">Endosome</keyword>
<evidence type="ECO:0000256" key="6">
    <source>
        <dbReference type="ARBA" id="ARBA00023054"/>
    </source>
</evidence>
<evidence type="ECO:0000256" key="4">
    <source>
        <dbReference type="ARBA" id="ARBA00022753"/>
    </source>
</evidence>
<dbReference type="CDD" id="cd11685">
    <property type="entry name" value="UEV_TSG101-like"/>
    <property type="match status" value="1"/>
</dbReference>
<evidence type="ECO:0000313" key="13">
    <source>
        <dbReference type="Proteomes" id="UP001337655"/>
    </source>
</evidence>
<dbReference type="GO" id="GO:0043130">
    <property type="term" value="F:ubiquitin binding"/>
    <property type="evidence" value="ECO:0007669"/>
    <property type="project" value="TreeGrafter"/>
</dbReference>
<feature type="compositionally biased region" description="Low complexity" evidence="9">
    <location>
        <begin position="150"/>
        <end position="171"/>
    </location>
</feature>
<dbReference type="PANTHER" id="PTHR23306:SF3">
    <property type="entry name" value="TUMOR SUPPRESSOR PROTEIN 101"/>
    <property type="match status" value="1"/>
</dbReference>
<keyword evidence="5 7" id="KW-0653">Protein transport</keyword>
<evidence type="ECO:0000313" key="12">
    <source>
        <dbReference type="EMBL" id="KAK5170410.1"/>
    </source>
</evidence>
<gene>
    <name evidence="12" type="primary">STP22</name>
    <name evidence="12" type="ORF">LTR77_004998</name>
</gene>
<comment type="similarity">
    <text evidence="2">Belongs to the ubiquitin-conjugating enzyme family. UEV subfamily.</text>
</comment>
<dbReference type="PROSITE" id="PS51322">
    <property type="entry name" value="UEV"/>
    <property type="match status" value="1"/>
</dbReference>
<sequence>MAQIPEKVLAWLYRVLHEYQDPQRAYSDAVRTLTAYPTLSPRTEVYNYDNGSSALLLTLAGTLPVNFRGSTYRFPIQLWVPQSYPQEPPMAYVIPGQDMVIRPGQHVSVDGRVYHPYLADWGRIWDRASIAEFLEYLQQAFAKEPPVISRAQQQQYQRPIGQSQQQQQPGASPAPPSLPPKQRIGSAAPVETETPPPRPPKPGEEPTAAYPARTSSRQASNGGPPLPPLPHERQQSGQYVTPSSGYQPGYGGPLQPVPPAIPPDQHRSGRLSGPPLPPIPVQQGLQQPPHQPQRPGYDPSPVSPVSPINGYSELAQPRSIPQQQVPPHQYRQPPGPQLPQQQYSQYPPQPQAMHHHPQHPQQYPPQQPYPQQYPPQQKPQPKKQPPPDLLSDPFDIALSGPSPGSQAPAPPIPPNPEKEHLLHAISASLVQQAQQNVNQSLSAMAPLQAQQQALRAAQDRLETEIRQLDQLDQTLASNESILRRAIQDCDRTISTAKTKPLPPIDDVLIAPTMVANQLWTLCAEEAACREAMYVLQRAVDRGRVSGHDFVRQMRALGRERFLKMVLARKCARGLGLEVKGR</sequence>
<dbReference type="GO" id="GO:0043162">
    <property type="term" value="P:ubiquitin-dependent protein catabolic process via the multivesicular body sorting pathway"/>
    <property type="evidence" value="ECO:0007669"/>
    <property type="project" value="UniProtKB-ARBA"/>
</dbReference>
<keyword evidence="6 8" id="KW-0175">Coiled coil</keyword>
<dbReference type="GeneID" id="89926342"/>
<reference evidence="12 13" key="1">
    <citation type="submission" date="2023-08" db="EMBL/GenBank/DDBJ databases">
        <title>Black Yeasts Isolated from many extreme environments.</title>
        <authorList>
            <person name="Coleine C."/>
            <person name="Stajich J.E."/>
            <person name="Selbmann L."/>
        </authorList>
    </citation>
    <scope>NUCLEOTIDE SEQUENCE [LARGE SCALE GENOMIC DNA]</scope>
    <source>
        <strain evidence="12 13">CCFEE 5935</strain>
    </source>
</reference>
<proteinExistence type="inferred from homology"/>
<dbReference type="Gene3D" id="3.10.110.10">
    <property type="entry name" value="Ubiquitin Conjugating Enzyme"/>
    <property type="match status" value="1"/>
</dbReference>
<dbReference type="InterPro" id="IPR037202">
    <property type="entry name" value="ESCRT_assembly_dom"/>
</dbReference>
<evidence type="ECO:0000256" key="9">
    <source>
        <dbReference type="SAM" id="MobiDB-lite"/>
    </source>
</evidence>
<dbReference type="AlphaFoldDB" id="A0AAV9PBF6"/>
<feature type="domain" description="SB" evidence="10">
    <location>
        <begin position="512"/>
        <end position="580"/>
    </location>
</feature>
<dbReference type="PROSITE" id="PS51312">
    <property type="entry name" value="SB"/>
    <property type="match status" value="1"/>
</dbReference>
<dbReference type="EMBL" id="JAVRRT010000007">
    <property type="protein sequence ID" value="KAK5170410.1"/>
    <property type="molecule type" value="Genomic_DNA"/>
</dbReference>
<evidence type="ECO:0000256" key="2">
    <source>
        <dbReference type="ARBA" id="ARBA00009594"/>
    </source>
</evidence>
<dbReference type="InterPro" id="IPR052070">
    <property type="entry name" value="ESCRT-I_UEV_domain"/>
</dbReference>
<dbReference type="Pfam" id="PF09454">
    <property type="entry name" value="Vps23_core"/>
    <property type="match status" value="1"/>
</dbReference>
<dbReference type="SUPFAM" id="SSF140111">
    <property type="entry name" value="Endosomal sorting complex assembly domain"/>
    <property type="match status" value="1"/>
</dbReference>
<evidence type="ECO:0000259" key="10">
    <source>
        <dbReference type="PROSITE" id="PS51312"/>
    </source>
</evidence>
<dbReference type="InterPro" id="IPR017916">
    <property type="entry name" value="SB_dom"/>
</dbReference>
<accession>A0AAV9PBF6</accession>
<dbReference type="GO" id="GO:0072666">
    <property type="term" value="P:establishment of protein localization to vacuole"/>
    <property type="evidence" value="ECO:0007669"/>
    <property type="project" value="UniProtKB-ARBA"/>
</dbReference>
<keyword evidence="13" id="KW-1185">Reference proteome</keyword>
<dbReference type="InterPro" id="IPR016135">
    <property type="entry name" value="UBQ-conjugating_enzyme/RWD"/>
</dbReference>
<comment type="subcellular location">
    <subcellularLocation>
        <location evidence="1">Endosome</location>
    </subcellularLocation>
</comment>
<dbReference type="RefSeq" id="XP_064659608.1">
    <property type="nucleotide sequence ID" value="XM_064802247.1"/>
</dbReference>
<comment type="caution">
    <text evidence="12">The sequence shown here is derived from an EMBL/GenBank/DDBJ whole genome shotgun (WGS) entry which is preliminary data.</text>
</comment>
<organism evidence="12 13">
    <name type="scientific">Saxophila tyrrhenica</name>
    <dbReference type="NCBI Taxonomy" id="1690608"/>
    <lineage>
        <taxon>Eukaryota</taxon>
        <taxon>Fungi</taxon>
        <taxon>Dikarya</taxon>
        <taxon>Ascomycota</taxon>
        <taxon>Pezizomycotina</taxon>
        <taxon>Dothideomycetes</taxon>
        <taxon>Dothideomycetidae</taxon>
        <taxon>Mycosphaerellales</taxon>
        <taxon>Extremaceae</taxon>
        <taxon>Saxophila</taxon>
    </lineage>
</organism>
<evidence type="ECO:0000256" key="7">
    <source>
        <dbReference type="PROSITE-ProRule" id="PRU00644"/>
    </source>
</evidence>
<dbReference type="PANTHER" id="PTHR23306">
    <property type="entry name" value="TUMOR SUSCEPTIBILITY GENE 101 PROTEIN-RELATED"/>
    <property type="match status" value="1"/>
</dbReference>
<dbReference type="GO" id="GO:0006886">
    <property type="term" value="P:intracellular protein transport"/>
    <property type="evidence" value="ECO:0007669"/>
    <property type="project" value="UniProtKB-ARBA"/>
</dbReference>
<dbReference type="SUPFAM" id="SSF54495">
    <property type="entry name" value="UBC-like"/>
    <property type="match status" value="1"/>
</dbReference>
<dbReference type="Pfam" id="PF05743">
    <property type="entry name" value="UEV"/>
    <property type="match status" value="1"/>
</dbReference>